<reference evidence="2 3" key="1">
    <citation type="submission" date="2014-02" db="EMBL/GenBank/DDBJ databases">
        <authorList>
            <person name="Chen C."/>
            <person name="Conrad T.A."/>
            <person name="Zhou Z."/>
            <person name="Lai Z."/>
            <person name="Zhong G."/>
        </authorList>
    </citation>
    <scope>NUCLEOTIDE SEQUENCE [LARGE SCALE GENOMIC DNA]</scope>
    <source>
        <strain evidence="2 3">Nigg3-28</strain>
    </source>
</reference>
<dbReference type="RefSeq" id="WP_010230110.1">
    <property type="nucleotide sequence ID" value="NZ_CP007217.1"/>
</dbReference>
<proteinExistence type="predicted"/>
<dbReference type="GeneID" id="1246476"/>
<dbReference type="PATRIC" id="fig|243161.6.peg.333"/>
<dbReference type="KEGG" id="cmx:DNC_01535"/>
<dbReference type="KEGG" id="cmg:NC81_01535"/>
<sequence length="398" mass="44639">MYPVEYPPPLYSSCKHILSLTAKQLKTKAFVVFSASLSLIIGLITGCCLLFASPPAFITSGICLALLVSVISFFGCRKLIPYGIQRLISYTKSLPALSDSLIDFLKTESTSISSLLPDPKLKNCFKGTSSEYKKFFFDHPETLLSSAFMDWTPQIGPSAPQQTKTIVLSHYCLPFSLTLSTLDFETLHTYIVKSNKLRCHVGYAHQLPPANPVIRQARQGVLQQLYNTGTETFFIPIQESALLQQEELFKTLFRHYVQIIERNLSSRVLLLEPLKTPVHTHKARTLESLALFCALEYLCYTTLGDWGTKELDPTPPLDYKDFFTILIKKQCPASNMRISSPARPMNATKLTTIVLSGLEEEDKLGLLGQMQPFLFTAEIAHPQRFEATLIQNVLDDIA</sequence>
<keyword evidence="1" id="KW-0812">Transmembrane</keyword>
<keyword evidence="1" id="KW-0472">Membrane</keyword>
<organism evidence="2 3">
    <name type="scientific">Chlamydia muridarum</name>
    <dbReference type="NCBI Taxonomy" id="83560"/>
    <lineage>
        <taxon>Bacteria</taxon>
        <taxon>Pseudomonadati</taxon>
        <taxon>Chlamydiota</taxon>
        <taxon>Chlamydiia</taxon>
        <taxon>Chlamydiales</taxon>
        <taxon>Chlamydiaceae</taxon>
        <taxon>Chlamydia/Chlamydophila group</taxon>
        <taxon>Chlamydia</taxon>
    </lineage>
</organism>
<protein>
    <submittedName>
        <fullName evidence="2">Uncharacterized protein</fullName>
    </submittedName>
</protein>
<dbReference type="Proteomes" id="UP000260363">
    <property type="component" value="Chromosome"/>
</dbReference>
<feature type="transmembrane region" description="Helical" evidence="1">
    <location>
        <begin position="29"/>
        <end position="52"/>
    </location>
</feature>
<evidence type="ECO:0000313" key="2">
    <source>
        <dbReference type="EMBL" id="AJR10393.1"/>
    </source>
</evidence>
<keyword evidence="1" id="KW-1133">Transmembrane helix</keyword>
<evidence type="ECO:0000256" key="1">
    <source>
        <dbReference type="SAM" id="Phobius"/>
    </source>
</evidence>
<accession>A0A069ZXJ8</accession>
<dbReference type="OMA" id="PASNMRI"/>
<dbReference type="EMBL" id="CP007217">
    <property type="protein sequence ID" value="AJR10393.1"/>
    <property type="molecule type" value="Genomic_DNA"/>
</dbReference>
<gene>
    <name evidence="2" type="ORF">BD36_01645</name>
</gene>
<name>A0A069ZXJ8_CHLMR</name>
<feature type="transmembrane region" description="Helical" evidence="1">
    <location>
        <begin position="58"/>
        <end position="76"/>
    </location>
</feature>
<evidence type="ECO:0000313" key="3">
    <source>
        <dbReference type="Proteomes" id="UP000260363"/>
    </source>
</evidence>
<dbReference type="AlphaFoldDB" id="A0A069ZXJ8"/>
<dbReference type="KEGG" id="cmm:NC80_01520"/>